<evidence type="ECO:0000313" key="7">
    <source>
        <dbReference type="EMBL" id="KDQ07425.1"/>
    </source>
</evidence>
<keyword evidence="2" id="KW-0677">Repeat</keyword>
<evidence type="ECO:0000256" key="2">
    <source>
        <dbReference type="ARBA" id="ARBA00022737"/>
    </source>
</evidence>
<dbReference type="Proteomes" id="UP000027195">
    <property type="component" value="Unassembled WGS sequence"/>
</dbReference>
<sequence length="51" mass="5732">KAHHCPICAKAFTRPSSLNTHMTVHTGAKPYICEVPSCGRKFSVHSNMRRH</sequence>
<organism evidence="7 8">
    <name type="scientific">Botryobasidium botryosum (strain FD-172 SS1)</name>
    <dbReference type="NCBI Taxonomy" id="930990"/>
    <lineage>
        <taxon>Eukaryota</taxon>
        <taxon>Fungi</taxon>
        <taxon>Dikarya</taxon>
        <taxon>Basidiomycota</taxon>
        <taxon>Agaricomycotina</taxon>
        <taxon>Agaricomycetes</taxon>
        <taxon>Cantharellales</taxon>
        <taxon>Botryobasidiaceae</taxon>
        <taxon>Botryobasidium</taxon>
    </lineage>
</organism>
<dbReference type="GO" id="GO:0005667">
    <property type="term" value="C:transcription regulator complex"/>
    <property type="evidence" value="ECO:0007669"/>
    <property type="project" value="TreeGrafter"/>
</dbReference>
<name>A0A067LYJ0_BOTB1</name>
<feature type="non-terminal residue" evidence="7">
    <location>
        <position position="1"/>
    </location>
</feature>
<dbReference type="InterPro" id="IPR013087">
    <property type="entry name" value="Znf_C2H2_type"/>
</dbReference>
<dbReference type="GO" id="GO:0008270">
    <property type="term" value="F:zinc ion binding"/>
    <property type="evidence" value="ECO:0007669"/>
    <property type="project" value="UniProtKB-KW"/>
</dbReference>
<dbReference type="PANTHER" id="PTHR14003:SF19">
    <property type="entry name" value="YY2 TRANSCRIPTION FACTOR"/>
    <property type="match status" value="1"/>
</dbReference>
<dbReference type="AlphaFoldDB" id="A0A067LYJ0"/>
<keyword evidence="1" id="KW-0479">Metal-binding</keyword>
<evidence type="ECO:0000256" key="4">
    <source>
        <dbReference type="ARBA" id="ARBA00022833"/>
    </source>
</evidence>
<feature type="non-terminal residue" evidence="7">
    <location>
        <position position="51"/>
    </location>
</feature>
<reference evidence="8" key="1">
    <citation type="journal article" date="2014" name="Proc. Natl. Acad. Sci. U.S.A.">
        <title>Extensive sampling of basidiomycete genomes demonstrates inadequacy of the white-rot/brown-rot paradigm for wood decay fungi.</title>
        <authorList>
            <person name="Riley R."/>
            <person name="Salamov A.A."/>
            <person name="Brown D.W."/>
            <person name="Nagy L.G."/>
            <person name="Floudas D."/>
            <person name="Held B.W."/>
            <person name="Levasseur A."/>
            <person name="Lombard V."/>
            <person name="Morin E."/>
            <person name="Otillar R."/>
            <person name="Lindquist E.A."/>
            <person name="Sun H."/>
            <person name="LaButti K.M."/>
            <person name="Schmutz J."/>
            <person name="Jabbour D."/>
            <person name="Luo H."/>
            <person name="Baker S.E."/>
            <person name="Pisabarro A.G."/>
            <person name="Walton J.D."/>
            <person name="Blanchette R.A."/>
            <person name="Henrissat B."/>
            <person name="Martin F."/>
            <person name="Cullen D."/>
            <person name="Hibbett D.S."/>
            <person name="Grigoriev I.V."/>
        </authorList>
    </citation>
    <scope>NUCLEOTIDE SEQUENCE [LARGE SCALE GENOMIC DNA]</scope>
    <source>
        <strain evidence="8">FD-172 SS1</strain>
    </source>
</reference>
<proteinExistence type="predicted"/>
<dbReference type="Pfam" id="PF00096">
    <property type="entry name" value="zf-C2H2"/>
    <property type="match status" value="2"/>
</dbReference>
<dbReference type="InParanoid" id="A0A067LYJ0"/>
<dbReference type="SUPFAM" id="SSF57667">
    <property type="entry name" value="beta-beta-alpha zinc fingers"/>
    <property type="match status" value="1"/>
</dbReference>
<evidence type="ECO:0000256" key="1">
    <source>
        <dbReference type="ARBA" id="ARBA00022723"/>
    </source>
</evidence>
<keyword evidence="4" id="KW-0862">Zinc</keyword>
<feature type="domain" description="C2H2-type" evidence="6">
    <location>
        <begin position="3"/>
        <end position="30"/>
    </location>
</feature>
<dbReference type="FunFam" id="3.30.160.60:FF:000303">
    <property type="entry name" value="Zinc finger protein 41"/>
    <property type="match status" value="1"/>
</dbReference>
<protein>
    <recommendedName>
        <fullName evidence="6">C2H2-type domain-containing protein</fullName>
    </recommendedName>
</protein>
<dbReference type="GO" id="GO:0000785">
    <property type="term" value="C:chromatin"/>
    <property type="evidence" value="ECO:0007669"/>
    <property type="project" value="TreeGrafter"/>
</dbReference>
<keyword evidence="3 5" id="KW-0863">Zinc-finger</keyword>
<evidence type="ECO:0000256" key="5">
    <source>
        <dbReference type="PROSITE-ProRule" id="PRU00042"/>
    </source>
</evidence>
<evidence type="ECO:0000313" key="8">
    <source>
        <dbReference type="Proteomes" id="UP000027195"/>
    </source>
</evidence>
<dbReference type="EMBL" id="KL198107">
    <property type="protein sequence ID" value="KDQ07425.1"/>
    <property type="molecule type" value="Genomic_DNA"/>
</dbReference>
<dbReference type="GO" id="GO:0031519">
    <property type="term" value="C:PcG protein complex"/>
    <property type="evidence" value="ECO:0007669"/>
    <property type="project" value="TreeGrafter"/>
</dbReference>
<dbReference type="PROSITE" id="PS50157">
    <property type="entry name" value="ZINC_FINGER_C2H2_2"/>
    <property type="match status" value="2"/>
</dbReference>
<dbReference type="Gene3D" id="3.30.160.60">
    <property type="entry name" value="Classic Zinc Finger"/>
    <property type="match status" value="2"/>
</dbReference>
<dbReference type="SMART" id="SM00355">
    <property type="entry name" value="ZnF_C2H2"/>
    <property type="match status" value="2"/>
</dbReference>
<accession>A0A067LYJ0</accession>
<dbReference type="PANTHER" id="PTHR14003">
    <property type="entry name" value="TRANSCRIPTIONAL REPRESSOR PROTEIN YY"/>
    <property type="match status" value="1"/>
</dbReference>
<dbReference type="PROSITE" id="PS00028">
    <property type="entry name" value="ZINC_FINGER_C2H2_1"/>
    <property type="match status" value="1"/>
</dbReference>
<dbReference type="OrthoDB" id="6077919at2759"/>
<dbReference type="HOGENOM" id="CLU_002678_42_25_1"/>
<evidence type="ECO:0000259" key="6">
    <source>
        <dbReference type="PROSITE" id="PS50157"/>
    </source>
</evidence>
<dbReference type="STRING" id="930990.A0A067LYJ0"/>
<evidence type="ECO:0000256" key="3">
    <source>
        <dbReference type="ARBA" id="ARBA00022771"/>
    </source>
</evidence>
<dbReference type="InterPro" id="IPR036236">
    <property type="entry name" value="Znf_C2H2_sf"/>
</dbReference>
<keyword evidence="8" id="KW-1185">Reference proteome</keyword>
<dbReference type="GO" id="GO:0000978">
    <property type="term" value="F:RNA polymerase II cis-regulatory region sequence-specific DNA binding"/>
    <property type="evidence" value="ECO:0007669"/>
    <property type="project" value="TreeGrafter"/>
</dbReference>
<gene>
    <name evidence="7" type="ORF">BOTBODRAFT_87249</name>
</gene>
<feature type="domain" description="C2H2-type" evidence="6">
    <location>
        <begin position="31"/>
        <end position="51"/>
    </location>
</feature>
<dbReference type="GO" id="GO:0000981">
    <property type="term" value="F:DNA-binding transcription factor activity, RNA polymerase II-specific"/>
    <property type="evidence" value="ECO:0007669"/>
    <property type="project" value="TreeGrafter"/>
</dbReference>